<proteinExistence type="predicted"/>
<dbReference type="WBParaSite" id="ALUE_0000381001-mRNA-1">
    <property type="protein sequence ID" value="ALUE_0000381001-mRNA-1"/>
    <property type="gene ID" value="ALUE_0000381001"/>
</dbReference>
<evidence type="ECO:0000313" key="2">
    <source>
        <dbReference type="WBParaSite" id="ALUE_0000381001-mRNA-1"/>
    </source>
</evidence>
<evidence type="ECO:0000313" key="1">
    <source>
        <dbReference type="Proteomes" id="UP000036681"/>
    </source>
</evidence>
<keyword evidence="1" id="KW-1185">Reference proteome</keyword>
<name>A0A0M3HPI1_ASCLU</name>
<protein>
    <submittedName>
        <fullName evidence="2">Uncharacterized protein</fullName>
    </submittedName>
</protein>
<sequence length="137" mass="16105">MPRRTTNTVFPKFINLNDVLNCNLLSKAQAYNPECSQQTTREWSIRLIPLLANYLGIPFMYGHKKYFFIDHLQLFFMCMEEANHRLDQLTAVIEVILAPVERMLLTQLMVWLEEMKLHAATIDKCQLIANSQIFLNR</sequence>
<accession>A0A0M3HPI1</accession>
<dbReference type="AlphaFoldDB" id="A0A0M3HPI1"/>
<reference evidence="2" key="1">
    <citation type="submission" date="2017-02" db="UniProtKB">
        <authorList>
            <consortium name="WormBaseParasite"/>
        </authorList>
    </citation>
    <scope>IDENTIFICATION</scope>
</reference>
<dbReference type="Proteomes" id="UP000036681">
    <property type="component" value="Unplaced"/>
</dbReference>
<organism evidence="1 2">
    <name type="scientific">Ascaris lumbricoides</name>
    <name type="common">Giant roundworm</name>
    <dbReference type="NCBI Taxonomy" id="6252"/>
    <lineage>
        <taxon>Eukaryota</taxon>
        <taxon>Metazoa</taxon>
        <taxon>Ecdysozoa</taxon>
        <taxon>Nematoda</taxon>
        <taxon>Chromadorea</taxon>
        <taxon>Rhabditida</taxon>
        <taxon>Spirurina</taxon>
        <taxon>Ascaridomorpha</taxon>
        <taxon>Ascaridoidea</taxon>
        <taxon>Ascarididae</taxon>
        <taxon>Ascaris</taxon>
    </lineage>
</organism>